<dbReference type="SMART" id="SM00014">
    <property type="entry name" value="acidPPc"/>
    <property type="match status" value="1"/>
</dbReference>
<evidence type="ECO:0000313" key="3">
    <source>
        <dbReference type="Proteomes" id="UP001304461"/>
    </source>
</evidence>
<dbReference type="Proteomes" id="UP001304461">
    <property type="component" value="Unassembled WGS sequence"/>
</dbReference>
<protein>
    <submittedName>
        <fullName evidence="2">Phosphatase PAP2 family protein</fullName>
    </submittedName>
</protein>
<proteinExistence type="predicted"/>
<dbReference type="RefSeq" id="WP_323304832.1">
    <property type="nucleotide sequence ID" value="NZ_JAYGHX010000002.1"/>
</dbReference>
<sequence length="258" mass="27696">MHTLRPGPWLSGLLLLQTALLPGSLALGGPALGGPASTQPADPAAGLVLQPATYRALIGSPPAPGSRLELDDLAILRWNQRSRTPAGIVHSWRFLNRHLSVFDAAVGADLARTAPLLHAGLPAFLERADGLKDQIKDAVARPRPFLSHPDLKPCLPLESSWSFPSGHATWFAAASLLLADLLPERRERLLPVGHQGGDVRAYCGLHYPSDVLAGQRLAEAFSQEVIASPQWRNFKQQVARERLLLLAVPPAGLPLLAD</sequence>
<dbReference type="Gene3D" id="1.20.144.10">
    <property type="entry name" value="Phosphatidic acid phosphatase type 2/haloperoxidase"/>
    <property type="match status" value="1"/>
</dbReference>
<feature type="domain" description="Phosphatidic acid phosphatase type 2/haloperoxidase" evidence="1">
    <location>
        <begin position="119"/>
        <end position="226"/>
    </location>
</feature>
<evidence type="ECO:0000313" key="2">
    <source>
        <dbReference type="EMBL" id="MEA5390766.1"/>
    </source>
</evidence>
<gene>
    <name evidence="2" type="ORF">VB738_05760</name>
</gene>
<evidence type="ECO:0000259" key="1">
    <source>
        <dbReference type="SMART" id="SM00014"/>
    </source>
</evidence>
<accession>A0ABU5RSK6</accession>
<dbReference type="SUPFAM" id="SSF48317">
    <property type="entry name" value="Acid phosphatase/Vanadium-dependent haloperoxidase"/>
    <property type="match status" value="1"/>
</dbReference>
<comment type="caution">
    <text evidence="2">The sequence shown here is derived from an EMBL/GenBank/DDBJ whole genome shotgun (WGS) entry which is preliminary data.</text>
</comment>
<keyword evidence="3" id="KW-1185">Reference proteome</keyword>
<name>A0ABU5RSK6_9CYAN</name>
<dbReference type="EMBL" id="JAYGHX010000002">
    <property type="protein sequence ID" value="MEA5390766.1"/>
    <property type="molecule type" value="Genomic_DNA"/>
</dbReference>
<reference evidence="2 3" key="1">
    <citation type="submission" date="2023-12" db="EMBL/GenBank/DDBJ databases">
        <title>Baltic Sea Cyanobacteria.</title>
        <authorList>
            <person name="Delbaje E."/>
            <person name="Fewer D.P."/>
            <person name="Shishido T.K."/>
        </authorList>
    </citation>
    <scope>NUCLEOTIDE SEQUENCE [LARGE SCALE GENOMIC DNA]</scope>
    <source>
        <strain evidence="2 3">UHCC 0139</strain>
    </source>
</reference>
<dbReference type="InterPro" id="IPR000326">
    <property type="entry name" value="PAP2/HPO"/>
</dbReference>
<dbReference type="Pfam" id="PF01569">
    <property type="entry name" value="PAP2"/>
    <property type="match status" value="1"/>
</dbReference>
<organism evidence="2 3">
    <name type="scientific">Cyanobium gracile UHCC 0139</name>
    <dbReference type="NCBI Taxonomy" id="3110308"/>
    <lineage>
        <taxon>Bacteria</taxon>
        <taxon>Bacillati</taxon>
        <taxon>Cyanobacteriota</taxon>
        <taxon>Cyanophyceae</taxon>
        <taxon>Synechococcales</taxon>
        <taxon>Prochlorococcaceae</taxon>
        <taxon>Cyanobium</taxon>
    </lineage>
</organism>
<dbReference type="InterPro" id="IPR036938">
    <property type="entry name" value="PAP2/HPO_sf"/>
</dbReference>